<keyword evidence="2" id="KW-1003">Cell membrane</keyword>
<evidence type="ECO:0000256" key="3">
    <source>
        <dbReference type="ARBA" id="ARBA00022692"/>
    </source>
</evidence>
<keyword evidence="8" id="KW-1185">Reference proteome</keyword>
<keyword evidence="3 6" id="KW-0812">Transmembrane</keyword>
<accession>A0ABM8YNN1</accession>
<feature type="transmembrane region" description="Helical" evidence="6">
    <location>
        <begin position="73"/>
        <end position="92"/>
    </location>
</feature>
<feature type="transmembrane region" description="Helical" evidence="6">
    <location>
        <begin position="145"/>
        <end position="164"/>
    </location>
</feature>
<comment type="subcellular location">
    <subcellularLocation>
        <location evidence="1">Cell membrane</location>
        <topology evidence="1">Multi-pass membrane protein</topology>
    </subcellularLocation>
</comment>
<name>A0ABM8YNN1_9BACI</name>
<dbReference type="Pfam" id="PF01810">
    <property type="entry name" value="LysE"/>
    <property type="match status" value="1"/>
</dbReference>
<feature type="transmembrane region" description="Helical" evidence="6">
    <location>
        <begin position="112"/>
        <end position="133"/>
    </location>
</feature>
<sequence>MDIFLIVIKFAVLGISLAAPIGPINLEMIKRGVTGGFYSSWLVGLGGMTADIMFLLCILIGMEPFLQLEIIQISMYGIGSSLLLYLGFSSIMTNIKNNQILTIDQPIQKNSFLVGFGIAAFNPINFVFWFGIFGSSIQSLIVHGWHIAFVGSIALLCGIFLWNLNIAFTVHFARTYIKDQILRVINLVAGLLLIIAAVPFLKSFFELVF</sequence>
<dbReference type="RefSeq" id="WP_230501469.1">
    <property type="nucleotide sequence ID" value="NZ_CAKJTJ010000011.1"/>
</dbReference>
<gene>
    <name evidence="7" type="ORF">BACCIP111883_02363</name>
</gene>
<comment type="caution">
    <text evidence="7">The sequence shown here is derived from an EMBL/GenBank/DDBJ whole genome shotgun (WGS) entry which is preliminary data.</text>
</comment>
<evidence type="ECO:0000256" key="1">
    <source>
        <dbReference type="ARBA" id="ARBA00004651"/>
    </source>
</evidence>
<dbReference type="InterPro" id="IPR001123">
    <property type="entry name" value="LeuE-type"/>
</dbReference>
<keyword evidence="5 6" id="KW-0472">Membrane</keyword>
<evidence type="ECO:0008006" key="9">
    <source>
        <dbReference type="Google" id="ProtNLM"/>
    </source>
</evidence>
<feature type="transmembrane region" description="Helical" evidence="6">
    <location>
        <begin position="42"/>
        <end position="61"/>
    </location>
</feature>
<reference evidence="7 8" key="1">
    <citation type="submission" date="2021-10" db="EMBL/GenBank/DDBJ databases">
        <authorList>
            <person name="Criscuolo A."/>
        </authorList>
    </citation>
    <scope>NUCLEOTIDE SEQUENCE [LARGE SCALE GENOMIC DNA]</scope>
    <source>
        <strain evidence="8">CIP 111883</strain>
    </source>
</reference>
<feature type="transmembrane region" description="Helical" evidence="6">
    <location>
        <begin position="184"/>
        <end position="205"/>
    </location>
</feature>
<dbReference type="PANTHER" id="PTHR30086">
    <property type="entry name" value="ARGININE EXPORTER PROTEIN ARGO"/>
    <property type="match status" value="1"/>
</dbReference>
<evidence type="ECO:0000256" key="4">
    <source>
        <dbReference type="ARBA" id="ARBA00022989"/>
    </source>
</evidence>
<evidence type="ECO:0000313" key="8">
    <source>
        <dbReference type="Proteomes" id="UP000789833"/>
    </source>
</evidence>
<evidence type="ECO:0000256" key="6">
    <source>
        <dbReference type="SAM" id="Phobius"/>
    </source>
</evidence>
<organism evidence="7 8">
    <name type="scientific">Sutcliffiella rhizosphaerae</name>
    <dbReference type="NCBI Taxonomy" id="2880967"/>
    <lineage>
        <taxon>Bacteria</taxon>
        <taxon>Bacillati</taxon>
        <taxon>Bacillota</taxon>
        <taxon>Bacilli</taxon>
        <taxon>Bacillales</taxon>
        <taxon>Bacillaceae</taxon>
        <taxon>Sutcliffiella</taxon>
    </lineage>
</organism>
<keyword evidence="4 6" id="KW-1133">Transmembrane helix</keyword>
<dbReference type="PANTHER" id="PTHR30086:SF6">
    <property type="entry name" value="AMINO ACID EFFLUX PROTEIN YCGF-RELATED"/>
    <property type="match status" value="1"/>
</dbReference>
<evidence type="ECO:0000256" key="5">
    <source>
        <dbReference type="ARBA" id="ARBA00023136"/>
    </source>
</evidence>
<dbReference type="EMBL" id="CAKJTJ010000011">
    <property type="protein sequence ID" value="CAG9621590.1"/>
    <property type="molecule type" value="Genomic_DNA"/>
</dbReference>
<evidence type="ECO:0000256" key="2">
    <source>
        <dbReference type="ARBA" id="ARBA00022475"/>
    </source>
</evidence>
<evidence type="ECO:0000313" key="7">
    <source>
        <dbReference type="EMBL" id="CAG9621590.1"/>
    </source>
</evidence>
<protein>
    <recommendedName>
        <fullName evidence="9">Amino acid transporter</fullName>
    </recommendedName>
</protein>
<proteinExistence type="predicted"/>
<dbReference type="Proteomes" id="UP000789833">
    <property type="component" value="Unassembled WGS sequence"/>
</dbReference>